<organism evidence="2 3">
    <name type="scientific">Dyella acidisoli</name>
    <dbReference type="NCBI Taxonomy" id="1867834"/>
    <lineage>
        <taxon>Bacteria</taxon>
        <taxon>Pseudomonadati</taxon>
        <taxon>Pseudomonadota</taxon>
        <taxon>Gammaproteobacteria</taxon>
        <taxon>Lysobacterales</taxon>
        <taxon>Rhodanobacteraceae</taxon>
        <taxon>Dyella</taxon>
    </lineage>
</organism>
<protein>
    <submittedName>
        <fullName evidence="2">Uncharacterized protein</fullName>
    </submittedName>
</protein>
<evidence type="ECO:0000313" key="3">
    <source>
        <dbReference type="Proteomes" id="UP001156670"/>
    </source>
</evidence>
<evidence type="ECO:0000256" key="1">
    <source>
        <dbReference type="SAM" id="MobiDB-lite"/>
    </source>
</evidence>
<reference evidence="3" key="1">
    <citation type="journal article" date="2019" name="Int. J. Syst. Evol. Microbiol.">
        <title>The Global Catalogue of Microorganisms (GCM) 10K type strain sequencing project: providing services to taxonomists for standard genome sequencing and annotation.</title>
        <authorList>
            <consortium name="The Broad Institute Genomics Platform"/>
            <consortium name="The Broad Institute Genome Sequencing Center for Infectious Disease"/>
            <person name="Wu L."/>
            <person name="Ma J."/>
        </authorList>
    </citation>
    <scope>NUCLEOTIDE SEQUENCE [LARGE SCALE GENOMIC DNA]</scope>
    <source>
        <strain evidence="3">NBRC 111980</strain>
    </source>
</reference>
<feature type="region of interest" description="Disordered" evidence="1">
    <location>
        <begin position="44"/>
        <end position="64"/>
    </location>
</feature>
<accession>A0ABQ5XU17</accession>
<dbReference type="EMBL" id="BSOB01000025">
    <property type="protein sequence ID" value="GLQ93814.1"/>
    <property type="molecule type" value="Genomic_DNA"/>
</dbReference>
<keyword evidence="3" id="KW-1185">Reference proteome</keyword>
<feature type="region of interest" description="Disordered" evidence="1">
    <location>
        <begin position="177"/>
        <end position="208"/>
    </location>
</feature>
<gene>
    <name evidence="2" type="ORF">GCM10007901_27650</name>
</gene>
<name>A0ABQ5XU17_9GAMM</name>
<proteinExistence type="predicted"/>
<dbReference type="Proteomes" id="UP001156670">
    <property type="component" value="Unassembled WGS sequence"/>
</dbReference>
<comment type="caution">
    <text evidence="2">The sequence shown here is derived from an EMBL/GenBank/DDBJ whole genome shotgun (WGS) entry which is preliminary data.</text>
</comment>
<sequence length="208" mass="21871">MTQTQPDTAAALRRVAEAWLKRPLTPAEEQELEQFQNDMSSNAVATASAVPSGDPAAHARAQAAQAVKEGHQRADSAIRNVLQRIQGTATQALQAQEREEQAILRVVQAARTLADLRPSALAAAGQGMPGAGGMVMSQIADRLANLVKSEVEQNFQQTFGRLQQQLQSAITELDAAKQQLQNALPASAPQTAPSPPPSAPQGGVPSSS</sequence>
<evidence type="ECO:0000313" key="2">
    <source>
        <dbReference type="EMBL" id="GLQ93814.1"/>
    </source>
</evidence>
<dbReference type="RefSeq" id="WP_284321514.1">
    <property type="nucleotide sequence ID" value="NZ_BSOB01000025.1"/>
</dbReference>